<evidence type="ECO:0000256" key="2">
    <source>
        <dbReference type="ARBA" id="ARBA00008072"/>
    </source>
</evidence>
<organism evidence="8">
    <name type="scientific">Dissoconium aciculare CBS 342.82</name>
    <dbReference type="NCBI Taxonomy" id="1314786"/>
    <lineage>
        <taxon>Eukaryota</taxon>
        <taxon>Fungi</taxon>
        <taxon>Dikarya</taxon>
        <taxon>Ascomycota</taxon>
        <taxon>Pezizomycotina</taxon>
        <taxon>Dothideomycetes</taxon>
        <taxon>Dothideomycetidae</taxon>
        <taxon>Mycosphaerellales</taxon>
        <taxon>Dissoconiaceae</taxon>
        <taxon>Dissoconium</taxon>
    </lineage>
</organism>
<dbReference type="Gene3D" id="3.90.180.10">
    <property type="entry name" value="Medium-chain alcohol dehydrogenases, catalytic domain"/>
    <property type="match status" value="1"/>
</dbReference>
<gene>
    <name evidence="8" type="ORF">K489DRAFT_383435</name>
</gene>
<dbReference type="OrthoDB" id="1560166at2759"/>
<proteinExistence type="inferred from homology"/>
<dbReference type="GO" id="GO:0046872">
    <property type="term" value="F:metal ion binding"/>
    <property type="evidence" value="ECO:0007669"/>
    <property type="project" value="UniProtKB-KW"/>
</dbReference>
<protein>
    <submittedName>
        <fullName evidence="8">NAD(P)-binding protein</fullName>
    </submittedName>
</protein>
<sequence length="420" mass="45319">MSSRASSNIPPSLRKVWEDQERFGRAYKPPPTKTKAIVCHDALKNNGWRMDELLLRPLEAGEMLVEMVASGVCHTDAFIGNLDAGSSPIAFYPRVLGHEEGSGYVRDVGTGVEVAAVGDPVLLSFDFCDECALCKTRHWSNCTNSLPLNFGPHRIFKLASTASADDKGAAPDVGGHFFGQSSFAHFSIVKQASVVNVKGLVQDKEELQLFAPLGCGIQTGSGTVLNVAKAEPTDAICIMGLGGVGLSAIMAAKNSNCRIIIGIDRVEQRLALAKDLGATHVLNSSALPPGRKSLTEAIRALSDGVGPTITIDTTGAPSLIIEGMHFTRNCGKYIQVGAAPLDLTLSSVNVFEFMNSGKQWIGAIEGSAYPREFIPEMIRWYRDGNFPFDRLMKKIPAHDFEQALQEMHDGTCIKPIITWS</sequence>
<reference evidence="8" key="3">
    <citation type="submission" date="2025-08" db="UniProtKB">
        <authorList>
            <consortium name="RefSeq"/>
        </authorList>
    </citation>
    <scope>IDENTIFICATION</scope>
    <source>
        <strain evidence="8">CBS 342.82</strain>
    </source>
</reference>
<dbReference type="RefSeq" id="XP_033456915.1">
    <property type="nucleotide sequence ID" value="XM_033605602.1"/>
</dbReference>
<dbReference type="CDD" id="cd08278">
    <property type="entry name" value="benzyl_alcohol_DH"/>
    <property type="match status" value="1"/>
</dbReference>
<feature type="domain" description="Enoyl reductase (ER)" evidence="6">
    <location>
        <begin position="41"/>
        <end position="417"/>
    </location>
</feature>
<dbReference type="InterPro" id="IPR011032">
    <property type="entry name" value="GroES-like_sf"/>
</dbReference>
<comment type="similarity">
    <text evidence="2">Belongs to the zinc-containing alcohol dehydrogenase family.</text>
</comment>
<dbReference type="InterPro" id="IPR036291">
    <property type="entry name" value="NAD(P)-bd_dom_sf"/>
</dbReference>
<evidence type="ECO:0000256" key="3">
    <source>
        <dbReference type="ARBA" id="ARBA00022723"/>
    </source>
</evidence>
<reference evidence="8" key="2">
    <citation type="submission" date="2020-04" db="EMBL/GenBank/DDBJ databases">
        <authorList>
            <consortium name="NCBI Genome Project"/>
        </authorList>
    </citation>
    <scope>NUCLEOTIDE SEQUENCE</scope>
    <source>
        <strain evidence="8">CBS 342.82</strain>
    </source>
</reference>
<accession>A0A6J3LX48</accession>
<comment type="cofactor">
    <cofactor evidence="1">
        <name>Zn(2+)</name>
        <dbReference type="ChEBI" id="CHEBI:29105"/>
    </cofactor>
</comment>
<dbReference type="SUPFAM" id="SSF50129">
    <property type="entry name" value="GroES-like"/>
    <property type="match status" value="1"/>
</dbReference>
<evidence type="ECO:0000256" key="5">
    <source>
        <dbReference type="ARBA" id="ARBA00023002"/>
    </source>
</evidence>
<dbReference type="Pfam" id="PF08240">
    <property type="entry name" value="ADH_N"/>
    <property type="match status" value="1"/>
</dbReference>
<dbReference type="SMART" id="SM00829">
    <property type="entry name" value="PKS_ER"/>
    <property type="match status" value="1"/>
</dbReference>
<dbReference type="PANTHER" id="PTHR43350">
    <property type="entry name" value="NAD-DEPENDENT ALCOHOL DEHYDROGENASE"/>
    <property type="match status" value="1"/>
</dbReference>
<dbReference type="Pfam" id="PF00107">
    <property type="entry name" value="ADH_zinc_N"/>
    <property type="match status" value="1"/>
</dbReference>
<dbReference type="InterPro" id="IPR013149">
    <property type="entry name" value="ADH-like_C"/>
</dbReference>
<evidence type="ECO:0000313" key="7">
    <source>
        <dbReference type="Proteomes" id="UP000504637"/>
    </source>
</evidence>
<dbReference type="Proteomes" id="UP000504637">
    <property type="component" value="Unplaced"/>
</dbReference>
<evidence type="ECO:0000259" key="6">
    <source>
        <dbReference type="SMART" id="SM00829"/>
    </source>
</evidence>
<dbReference type="InterPro" id="IPR020843">
    <property type="entry name" value="ER"/>
</dbReference>
<dbReference type="GO" id="GO:0016491">
    <property type="term" value="F:oxidoreductase activity"/>
    <property type="evidence" value="ECO:0007669"/>
    <property type="project" value="UniProtKB-KW"/>
</dbReference>
<dbReference type="GeneID" id="54363402"/>
<dbReference type="SUPFAM" id="SSF51735">
    <property type="entry name" value="NAD(P)-binding Rossmann-fold domains"/>
    <property type="match status" value="1"/>
</dbReference>
<dbReference type="Gene3D" id="3.40.50.720">
    <property type="entry name" value="NAD(P)-binding Rossmann-like Domain"/>
    <property type="match status" value="1"/>
</dbReference>
<name>A0A6J3LX48_9PEZI</name>
<keyword evidence="3" id="KW-0479">Metal-binding</keyword>
<dbReference type="AlphaFoldDB" id="A0A6J3LX48"/>
<evidence type="ECO:0000256" key="1">
    <source>
        <dbReference type="ARBA" id="ARBA00001947"/>
    </source>
</evidence>
<evidence type="ECO:0000313" key="8">
    <source>
        <dbReference type="RefSeq" id="XP_033456915.1"/>
    </source>
</evidence>
<reference evidence="8" key="1">
    <citation type="submission" date="2020-01" db="EMBL/GenBank/DDBJ databases">
        <authorList>
            <consortium name="DOE Joint Genome Institute"/>
            <person name="Haridas S."/>
            <person name="Albert R."/>
            <person name="Binder M."/>
            <person name="Bloem J."/>
            <person name="Labutti K."/>
            <person name="Salamov A."/>
            <person name="Andreopoulos B."/>
            <person name="Baker S.E."/>
            <person name="Barry K."/>
            <person name="Bills G."/>
            <person name="Bluhm B.H."/>
            <person name="Cannon C."/>
            <person name="Castanera R."/>
            <person name="Culley D.E."/>
            <person name="Daum C."/>
            <person name="Ezra D."/>
            <person name="Gonzalez J.B."/>
            <person name="Henrissat B."/>
            <person name="Kuo A."/>
            <person name="Liang C."/>
            <person name="Lipzen A."/>
            <person name="Lutzoni F."/>
            <person name="Magnuson J."/>
            <person name="Mondo S."/>
            <person name="Nolan M."/>
            <person name="Ohm R."/>
            <person name="Pangilinan J."/>
            <person name="Park H.-J."/>
            <person name="Ramirez L."/>
            <person name="Alfaro M."/>
            <person name="Sun H."/>
            <person name="Tritt A."/>
            <person name="Yoshinaga Y."/>
            <person name="Zwiers L.-H."/>
            <person name="Turgeon B.G."/>
            <person name="Goodwin S.B."/>
            <person name="Spatafora J.W."/>
            <person name="Crous P.W."/>
            <person name="Grigoriev I.V."/>
        </authorList>
    </citation>
    <scope>NUCLEOTIDE SEQUENCE</scope>
    <source>
        <strain evidence="8">CBS 342.82</strain>
    </source>
</reference>
<evidence type="ECO:0000256" key="4">
    <source>
        <dbReference type="ARBA" id="ARBA00022833"/>
    </source>
</evidence>
<dbReference type="InterPro" id="IPR013154">
    <property type="entry name" value="ADH-like_N"/>
</dbReference>
<keyword evidence="5" id="KW-0560">Oxidoreductase</keyword>
<keyword evidence="4" id="KW-0862">Zinc</keyword>
<keyword evidence="7" id="KW-1185">Reference proteome</keyword>
<dbReference type="PANTHER" id="PTHR43350:SF2">
    <property type="entry name" value="GROES-LIKE ZINC-BINDING ALCOHOL DEHYDROGENASE FAMILY PROTEIN"/>
    <property type="match status" value="1"/>
</dbReference>